<dbReference type="PANTHER" id="PTHR33055">
    <property type="entry name" value="TRANSPOSASE FOR INSERTION SEQUENCE ELEMENT IS1111A"/>
    <property type="match status" value="1"/>
</dbReference>
<gene>
    <name evidence="2" type="ordered locus">ACMV_19510</name>
</gene>
<reference evidence="2 3" key="1">
    <citation type="submission" date="2010-12" db="EMBL/GenBank/DDBJ databases">
        <title>Whole genome sequence of Acidiphilium multivorum AIU301.</title>
        <authorList>
            <person name="Narita-Yamada S."/>
            <person name="Nakamura S."/>
            <person name="Ito N."/>
            <person name="Takarada H."/>
            <person name="Katano Y."/>
            <person name="Nakazawa H."/>
            <person name="Hosoyama A."/>
            <person name="Yamada R."/>
            <person name="Fujita N."/>
        </authorList>
    </citation>
    <scope>NUCLEOTIDE SEQUENCE [LARGE SCALE GENOMIC DNA]</scope>
    <source>
        <strain evidence="3">DSM 11245 / JCM 8867 / AIU301</strain>
    </source>
</reference>
<dbReference type="RefSeq" id="WP_013640314.1">
    <property type="nucleotide sequence ID" value="NC_015186.1"/>
</dbReference>
<feature type="domain" description="Transposase IS110-like N-terminal" evidence="1">
    <location>
        <begin position="24"/>
        <end position="178"/>
    </location>
</feature>
<dbReference type="GO" id="GO:0003677">
    <property type="term" value="F:DNA binding"/>
    <property type="evidence" value="ECO:0007669"/>
    <property type="project" value="InterPro"/>
</dbReference>
<dbReference type="Proteomes" id="UP000007100">
    <property type="component" value="Chromosome"/>
</dbReference>
<dbReference type="GO" id="GO:0004803">
    <property type="term" value="F:transposase activity"/>
    <property type="evidence" value="ECO:0007669"/>
    <property type="project" value="InterPro"/>
</dbReference>
<evidence type="ECO:0000259" key="1">
    <source>
        <dbReference type="Pfam" id="PF01548"/>
    </source>
</evidence>
<sequence>MTDAIAWHNSKREVAIDTESLVLVGIDWASSAHQVRSMGAEAAGPASVRHNAAGIGAMVDWLCSQAKQPGQVSVAIETPHAPVVEALLDRSITVFDINPKQLDRFRDRFSPAGAKDDRRDALMLASSLRTDCRCFQRVEALDPAVVELREWSRMAEELKGECIGLANCARQQLWRYYPQVLDLTEDVGTDWALALWALS</sequence>
<dbReference type="KEGG" id="amv:ACMV_19510"/>
<organism evidence="2 3">
    <name type="scientific">Acidiphilium multivorum (strain DSM 11245 / JCM 8867 / NBRC 100883 / AIU 301)</name>
    <dbReference type="NCBI Taxonomy" id="926570"/>
    <lineage>
        <taxon>Bacteria</taxon>
        <taxon>Pseudomonadati</taxon>
        <taxon>Pseudomonadota</taxon>
        <taxon>Alphaproteobacteria</taxon>
        <taxon>Acetobacterales</taxon>
        <taxon>Acidocellaceae</taxon>
        <taxon>Acidiphilium</taxon>
    </lineage>
</organism>
<dbReference type="EMBL" id="AP012035">
    <property type="protein sequence ID" value="BAJ81298.1"/>
    <property type="molecule type" value="Genomic_DNA"/>
</dbReference>
<evidence type="ECO:0000313" key="3">
    <source>
        <dbReference type="Proteomes" id="UP000007100"/>
    </source>
</evidence>
<dbReference type="GO" id="GO:0006313">
    <property type="term" value="P:DNA transposition"/>
    <property type="evidence" value="ECO:0007669"/>
    <property type="project" value="InterPro"/>
</dbReference>
<evidence type="ECO:0000313" key="2">
    <source>
        <dbReference type="EMBL" id="BAJ81298.1"/>
    </source>
</evidence>
<dbReference type="OrthoDB" id="5289737at2"/>
<dbReference type="AlphaFoldDB" id="F0IZT8"/>
<protein>
    <submittedName>
        <fullName evidence="2">Putative transposase</fullName>
    </submittedName>
</protein>
<dbReference type="InterPro" id="IPR002525">
    <property type="entry name" value="Transp_IS110-like_N"/>
</dbReference>
<dbReference type="HOGENOM" id="CLU_118430_0_0_5"/>
<proteinExistence type="predicted"/>
<dbReference type="Pfam" id="PF01548">
    <property type="entry name" value="DEDD_Tnp_IS110"/>
    <property type="match status" value="1"/>
</dbReference>
<name>F0IZT8_ACIMA</name>
<dbReference type="InterPro" id="IPR047650">
    <property type="entry name" value="Transpos_IS110"/>
</dbReference>
<dbReference type="PANTHER" id="PTHR33055:SF3">
    <property type="entry name" value="PUTATIVE TRANSPOSASE FOR IS117-RELATED"/>
    <property type="match status" value="1"/>
</dbReference>
<keyword evidence="3" id="KW-1185">Reference proteome</keyword>
<accession>F0IZT8</accession>